<dbReference type="CDD" id="cd02135">
    <property type="entry name" value="YdjA-like"/>
    <property type="match status" value="1"/>
</dbReference>
<keyword evidence="3 7" id="KW-0288">FMN</keyword>
<comment type="similarity">
    <text evidence="1 7">Belongs to the nitroreductase family.</text>
</comment>
<reference evidence="10 11" key="1">
    <citation type="submission" date="2018-11" db="EMBL/GenBank/DDBJ databases">
        <title>Genome sequencing of Lautropia sp. KCOM 2505 (= ChDC F240).</title>
        <authorList>
            <person name="Kook J.-K."/>
            <person name="Park S.-N."/>
            <person name="Lim Y.K."/>
        </authorList>
    </citation>
    <scope>NUCLEOTIDE SEQUENCE [LARGE SCALE GENOMIC DNA]</scope>
    <source>
        <strain evidence="10 11">KCOM 2505</strain>
    </source>
</reference>
<keyword evidence="2 7" id="KW-0285">Flavoprotein</keyword>
<name>A0A426FRE5_9BURK</name>
<dbReference type="SUPFAM" id="SSF55469">
    <property type="entry name" value="FMN-dependent nitroreductase-like"/>
    <property type="match status" value="1"/>
</dbReference>
<dbReference type="EC" id="1.-.-.-" evidence="7"/>
<evidence type="ECO:0000259" key="9">
    <source>
        <dbReference type="Pfam" id="PF00881"/>
    </source>
</evidence>
<evidence type="ECO:0000256" key="6">
    <source>
        <dbReference type="ARBA" id="ARBA00023027"/>
    </source>
</evidence>
<evidence type="ECO:0000313" key="11">
    <source>
        <dbReference type="Proteomes" id="UP000270261"/>
    </source>
</evidence>
<feature type="domain" description="Nitroreductase" evidence="9">
    <location>
        <begin position="29"/>
        <end position="170"/>
    </location>
</feature>
<feature type="binding site" evidence="8">
    <location>
        <position position="46"/>
    </location>
    <ligand>
        <name>FMN</name>
        <dbReference type="ChEBI" id="CHEBI:58210"/>
        <note>ligand shared between dimeric partners</note>
    </ligand>
</feature>
<protein>
    <recommendedName>
        <fullName evidence="7">Putative NAD(P)H nitroreductase</fullName>
        <ecNumber evidence="7">1.-.-.-</ecNumber>
    </recommendedName>
</protein>
<comment type="caution">
    <text evidence="10">The sequence shown here is derived from an EMBL/GenBank/DDBJ whole genome shotgun (WGS) entry which is preliminary data.</text>
</comment>
<dbReference type="Gene3D" id="3.40.109.10">
    <property type="entry name" value="NADH Oxidase"/>
    <property type="match status" value="1"/>
</dbReference>
<evidence type="ECO:0000256" key="2">
    <source>
        <dbReference type="ARBA" id="ARBA00022630"/>
    </source>
</evidence>
<evidence type="ECO:0000256" key="1">
    <source>
        <dbReference type="ARBA" id="ARBA00007118"/>
    </source>
</evidence>
<sequence length="196" mass="21072">MDDSIDLNDIGAPAVEALLGRFSAWPLMEPAPSACELGSLFDLAVRAPDHGGLKPWRFVTIQGNARHAFAEVLVEAARARGHEDPERFRKKATAAPLTIVPAVRLTESEKVPAIEQWLSAGAAVMNILNGLYLLGYGGFWATGPNAFDPKVRDALGFAQDEHLLGFVYAGTPEAHAEGKQRPESTAFVRPWLGTAG</sequence>
<evidence type="ECO:0000313" key="10">
    <source>
        <dbReference type="EMBL" id="RRN45224.1"/>
    </source>
</evidence>
<dbReference type="GO" id="GO:0016491">
    <property type="term" value="F:oxidoreductase activity"/>
    <property type="evidence" value="ECO:0007669"/>
    <property type="project" value="UniProtKB-UniRule"/>
</dbReference>
<feature type="binding site" description="in other chain" evidence="8">
    <location>
        <begin position="140"/>
        <end position="142"/>
    </location>
    <ligand>
        <name>FMN</name>
        <dbReference type="ChEBI" id="CHEBI:58210"/>
        <note>ligand shared between dimeric partners</note>
    </ligand>
</feature>
<dbReference type="RefSeq" id="WP_125094654.1">
    <property type="nucleotide sequence ID" value="NZ_RRUE01000001.1"/>
</dbReference>
<comment type="cofactor">
    <cofactor evidence="8">
        <name>FMN</name>
        <dbReference type="ChEBI" id="CHEBI:58210"/>
    </cofactor>
    <text evidence="8">Binds 1 FMN per subunit.</text>
</comment>
<organism evidence="10 11">
    <name type="scientific">Lautropia dentalis</name>
    <dbReference type="NCBI Taxonomy" id="2490857"/>
    <lineage>
        <taxon>Bacteria</taxon>
        <taxon>Pseudomonadati</taxon>
        <taxon>Pseudomonadota</taxon>
        <taxon>Betaproteobacteria</taxon>
        <taxon>Burkholderiales</taxon>
        <taxon>Burkholderiaceae</taxon>
        <taxon>Lautropia</taxon>
    </lineage>
</organism>
<dbReference type="OrthoDB" id="9804207at2"/>
<keyword evidence="6 7" id="KW-0520">NAD</keyword>
<keyword evidence="11" id="KW-1185">Reference proteome</keyword>
<evidence type="ECO:0000256" key="5">
    <source>
        <dbReference type="ARBA" id="ARBA00023002"/>
    </source>
</evidence>
<dbReference type="AlphaFoldDB" id="A0A426FRE5"/>
<keyword evidence="4 7" id="KW-0521">NADP</keyword>
<gene>
    <name evidence="10" type="ORF">EHV23_03005</name>
</gene>
<dbReference type="InterPro" id="IPR052530">
    <property type="entry name" value="NAD(P)H_nitroreductase"/>
</dbReference>
<evidence type="ECO:0000256" key="3">
    <source>
        <dbReference type="ARBA" id="ARBA00022643"/>
    </source>
</evidence>
<feature type="binding site" evidence="8">
    <location>
        <position position="50"/>
    </location>
    <ligand>
        <name>FMN</name>
        <dbReference type="ChEBI" id="CHEBI:58210"/>
        <note>ligand shared between dimeric partners</note>
    </ligand>
</feature>
<dbReference type="PIRSF" id="PIRSF000232">
    <property type="entry name" value="YdjA"/>
    <property type="match status" value="1"/>
</dbReference>
<evidence type="ECO:0000256" key="4">
    <source>
        <dbReference type="ARBA" id="ARBA00022857"/>
    </source>
</evidence>
<keyword evidence="5 7" id="KW-0560">Oxidoreductase</keyword>
<dbReference type="InterPro" id="IPR026021">
    <property type="entry name" value="YdjA-like"/>
</dbReference>
<proteinExistence type="inferred from homology"/>
<feature type="binding site" description="in other chain" evidence="8">
    <location>
        <begin position="21"/>
        <end position="23"/>
    </location>
    <ligand>
        <name>FMN</name>
        <dbReference type="ChEBI" id="CHEBI:58210"/>
        <note>ligand shared between dimeric partners</note>
    </ligand>
</feature>
<dbReference type="Proteomes" id="UP000270261">
    <property type="component" value="Unassembled WGS sequence"/>
</dbReference>
<dbReference type="InterPro" id="IPR029479">
    <property type="entry name" value="Nitroreductase"/>
</dbReference>
<evidence type="ECO:0000256" key="8">
    <source>
        <dbReference type="PIRSR" id="PIRSR000232-1"/>
    </source>
</evidence>
<dbReference type="PANTHER" id="PTHR43821:SF1">
    <property type="entry name" value="NAD(P)H NITROREDUCTASE YDJA-RELATED"/>
    <property type="match status" value="1"/>
</dbReference>
<dbReference type="EMBL" id="RRUE01000001">
    <property type="protein sequence ID" value="RRN45224.1"/>
    <property type="molecule type" value="Genomic_DNA"/>
</dbReference>
<evidence type="ECO:0000256" key="7">
    <source>
        <dbReference type="PIRNR" id="PIRNR000232"/>
    </source>
</evidence>
<dbReference type="PANTHER" id="PTHR43821">
    <property type="entry name" value="NAD(P)H NITROREDUCTASE YDJA-RELATED"/>
    <property type="match status" value="1"/>
</dbReference>
<dbReference type="Pfam" id="PF00881">
    <property type="entry name" value="Nitroreductase"/>
    <property type="match status" value="1"/>
</dbReference>
<accession>A0A426FRE5</accession>
<dbReference type="InterPro" id="IPR000415">
    <property type="entry name" value="Nitroreductase-like"/>
</dbReference>